<evidence type="ECO:0000256" key="1">
    <source>
        <dbReference type="SAM" id="MobiDB-lite"/>
    </source>
</evidence>
<sequence>MTSPKSTQPAPMSDVDILMHLIAGIRLSDADANDLVRAVLQNTVAATTSQQSSPPAAATPPWTNPMPMPVPVPGRASSYTLAITTPPSGPCEVSKITSLDETFDYHVPLPGEEGPFYIVTCSTDVGVFSGWENTHPLINQVSGCAYRGVDSLEDGIERVESALFQRKCALLLCKKNVMPRHGPHGFGGF</sequence>
<reference evidence="2" key="1">
    <citation type="submission" date="2023-06" db="EMBL/GenBank/DDBJ databases">
        <authorList>
            <consortium name="Lawrence Berkeley National Laboratory"/>
            <person name="Ahrendt S."/>
            <person name="Sahu N."/>
            <person name="Indic B."/>
            <person name="Wong-Bajracharya J."/>
            <person name="Merenyi Z."/>
            <person name="Ke H.-M."/>
            <person name="Monk M."/>
            <person name="Kocsube S."/>
            <person name="Drula E."/>
            <person name="Lipzen A."/>
            <person name="Balint B."/>
            <person name="Henrissat B."/>
            <person name="Andreopoulos B."/>
            <person name="Martin F.M."/>
            <person name="Harder C.B."/>
            <person name="Rigling D."/>
            <person name="Ford K.L."/>
            <person name="Foster G.D."/>
            <person name="Pangilinan J."/>
            <person name="Papanicolaou A."/>
            <person name="Barry K."/>
            <person name="LaButti K."/>
            <person name="Viragh M."/>
            <person name="Koriabine M."/>
            <person name="Yan M."/>
            <person name="Riley R."/>
            <person name="Champramary S."/>
            <person name="Plett K.L."/>
            <person name="Tsai I.J."/>
            <person name="Slot J."/>
            <person name="Sipos G."/>
            <person name="Plett J."/>
            <person name="Nagy L.G."/>
            <person name="Grigoriev I.V."/>
        </authorList>
    </citation>
    <scope>NUCLEOTIDE SEQUENCE</scope>
    <source>
        <strain evidence="2">FPL87.14</strain>
    </source>
</reference>
<accession>A0AA39IV25</accession>
<keyword evidence="3" id="KW-1185">Reference proteome</keyword>
<protein>
    <submittedName>
        <fullName evidence="2">Uncharacterized protein</fullName>
    </submittedName>
</protein>
<gene>
    <name evidence="2" type="ORF">EV421DRAFT_1743511</name>
</gene>
<feature type="region of interest" description="Disordered" evidence="1">
    <location>
        <begin position="45"/>
        <end position="66"/>
    </location>
</feature>
<dbReference type="EMBL" id="JAUEPT010000126">
    <property type="protein sequence ID" value="KAK0431002.1"/>
    <property type="molecule type" value="Genomic_DNA"/>
</dbReference>
<evidence type="ECO:0000313" key="3">
    <source>
        <dbReference type="Proteomes" id="UP001175226"/>
    </source>
</evidence>
<name>A0AA39IV25_9AGAR</name>
<organism evidence="2 3">
    <name type="scientific">Armillaria borealis</name>
    <dbReference type="NCBI Taxonomy" id="47425"/>
    <lineage>
        <taxon>Eukaryota</taxon>
        <taxon>Fungi</taxon>
        <taxon>Dikarya</taxon>
        <taxon>Basidiomycota</taxon>
        <taxon>Agaricomycotina</taxon>
        <taxon>Agaricomycetes</taxon>
        <taxon>Agaricomycetidae</taxon>
        <taxon>Agaricales</taxon>
        <taxon>Marasmiineae</taxon>
        <taxon>Physalacriaceae</taxon>
        <taxon>Armillaria</taxon>
    </lineage>
</organism>
<evidence type="ECO:0000313" key="2">
    <source>
        <dbReference type="EMBL" id="KAK0431002.1"/>
    </source>
</evidence>
<dbReference type="AlphaFoldDB" id="A0AA39IV25"/>
<comment type="caution">
    <text evidence="2">The sequence shown here is derived from an EMBL/GenBank/DDBJ whole genome shotgun (WGS) entry which is preliminary data.</text>
</comment>
<feature type="compositionally biased region" description="Low complexity" evidence="1">
    <location>
        <begin position="45"/>
        <end position="61"/>
    </location>
</feature>
<proteinExistence type="predicted"/>
<dbReference type="Proteomes" id="UP001175226">
    <property type="component" value="Unassembled WGS sequence"/>
</dbReference>